<dbReference type="Gene3D" id="3.90.1300.10">
    <property type="entry name" value="Amidase signature (AS) domain"/>
    <property type="match status" value="1"/>
</dbReference>
<dbReference type="InterPro" id="IPR020556">
    <property type="entry name" value="Amidase_CS"/>
</dbReference>
<protein>
    <recommendedName>
        <fullName evidence="3">amidase</fullName>
        <ecNumber evidence="3">3.5.1.4</ecNumber>
    </recommendedName>
</protein>
<evidence type="ECO:0000256" key="5">
    <source>
        <dbReference type="PIRSR" id="PIRSR001221-1"/>
    </source>
</evidence>
<feature type="binding site" evidence="6">
    <location>
        <position position="188"/>
    </location>
    <ligand>
        <name>substrate</name>
    </ligand>
</feature>
<sequence>MTLNAWETIVQKKQAEAAAKIPSAWRLRAEFTADISEKASANVLDVPRQCGLLSARQLDITENYDATALLEQIHSGRYTAVEVTEAFCIRAAIAQQVTRCLTETFFDRALERAKELDDYFQSTGKIRGPLHGLPISLKDCFNIQGIPSTIGYTSFIAHGPVKNNAAVVQILLDLGAVLYVKTNVPQGMLAGESHNYIFGRTLNPHRTNLSAGGSSGGEGALIAMRGSILGVGTDIAGSIRIPAICNGTYGLRPSIDRIPYSGQTDSARNGLSGIKSCAGPLATSIRDLGLFTQHIIDHDPWQYDSSAIFSPWRTIPTKPTLRLGVILEDPYFPILPPVLKTLTRAIQALKTAHHEIITLNNIPSLRETTLLAFRSFAMDPAHTAFSHIHASGEPPIPALSTTVLPNEIMPYEYVPHTLENLYELNAQRQAFREAFREIIYQNQLDVILLPGLQGTAPRHDRMGWVPYTVLANVLDYPAIVIPFGKANKSEDARYIRDVEYRREYDPEAIEGMPCAVQVMGRTMREEELVRDAGVIAAALGV</sequence>
<organism evidence="8 9">
    <name type="scientific">Aspergillus ibericus CBS 121593</name>
    <dbReference type="NCBI Taxonomy" id="1448316"/>
    <lineage>
        <taxon>Eukaryota</taxon>
        <taxon>Fungi</taxon>
        <taxon>Dikarya</taxon>
        <taxon>Ascomycota</taxon>
        <taxon>Pezizomycotina</taxon>
        <taxon>Eurotiomycetes</taxon>
        <taxon>Eurotiomycetidae</taxon>
        <taxon>Eurotiales</taxon>
        <taxon>Aspergillaceae</taxon>
        <taxon>Aspergillus</taxon>
        <taxon>Aspergillus subgen. Circumdati</taxon>
    </lineage>
</organism>
<dbReference type="GeneID" id="37221068"/>
<evidence type="ECO:0000256" key="2">
    <source>
        <dbReference type="ARBA" id="ARBA00009199"/>
    </source>
</evidence>
<reference evidence="8 9" key="1">
    <citation type="submission" date="2018-02" db="EMBL/GenBank/DDBJ databases">
        <title>The genomes of Aspergillus section Nigri reveals drivers in fungal speciation.</title>
        <authorList>
            <consortium name="DOE Joint Genome Institute"/>
            <person name="Vesth T.C."/>
            <person name="Nybo J."/>
            <person name="Theobald S."/>
            <person name="Brandl J."/>
            <person name="Frisvad J.C."/>
            <person name="Nielsen K.F."/>
            <person name="Lyhne E.K."/>
            <person name="Kogle M.E."/>
            <person name="Kuo A."/>
            <person name="Riley R."/>
            <person name="Clum A."/>
            <person name="Nolan M."/>
            <person name="Lipzen A."/>
            <person name="Salamov A."/>
            <person name="Henrissat B."/>
            <person name="Wiebenga A."/>
            <person name="De vries R.P."/>
            <person name="Grigoriev I.V."/>
            <person name="Mortensen U.H."/>
            <person name="Andersen M.R."/>
            <person name="Baker S.E."/>
        </authorList>
    </citation>
    <scope>NUCLEOTIDE SEQUENCE [LARGE SCALE GENOMIC DNA]</scope>
    <source>
        <strain evidence="8 9">CBS 121593</strain>
    </source>
</reference>
<evidence type="ECO:0000313" key="9">
    <source>
        <dbReference type="Proteomes" id="UP000249402"/>
    </source>
</evidence>
<dbReference type="InterPro" id="IPR036928">
    <property type="entry name" value="AS_sf"/>
</dbReference>
<feature type="domain" description="Amidase" evidence="7">
    <location>
        <begin position="82"/>
        <end position="528"/>
    </location>
</feature>
<feature type="binding site" evidence="6">
    <location>
        <begin position="235"/>
        <end position="238"/>
    </location>
    <ligand>
        <name>substrate</name>
    </ligand>
</feature>
<dbReference type="SUPFAM" id="SSF75304">
    <property type="entry name" value="Amidase signature (AS) enzymes"/>
    <property type="match status" value="1"/>
</dbReference>
<keyword evidence="4" id="KW-0378">Hydrolase</keyword>
<comment type="similarity">
    <text evidence="2">Belongs to the amidase family.</text>
</comment>
<dbReference type="PIRSF" id="PIRSF001221">
    <property type="entry name" value="Amidase_fungi"/>
    <property type="match status" value="1"/>
</dbReference>
<evidence type="ECO:0000256" key="4">
    <source>
        <dbReference type="ARBA" id="ARBA00022801"/>
    </source>
</evidence>
<accession>A0A395GMS1</accession>
<evidence type="ECO:0000256" key="3">
    <source>
        <dbReference type="ARBA" id="ARBA00012922"/>
    </source>
</evidence>
<dbReference type="GO" id="GO:0004040">
    <property type="term" value="F:amidase activity"/>
    <property type="evidence" value="ECO:0007669"/>
    <property type="project" value="UniProtKB-EC"/>
</dbReference>
<gene>
    <name evidence="8" type="ORF">BO80DRAFT_365537</name>
</gene>
<feature type="active site" description="Charge relay system" evidence="5">
    <location>
        <position position="214"/>
    </location>
</feature>
<dbReference type="AlphaFoldDB" id="A0A395GMS1"/>
<dbReference type="InterPro" id="IPR023631">
    <property type="entry name" value="Amidase_dom"/>
</dbReference>
<dbReference type="EMBL" id="KZ824470">
    <property type="protein sequence ID" value="RAK96810.1"/>
    <property type="molecule type" value="Genomic_DNA"/>
</dbReference>
<dbReference type="RefSeq" id="XP_025571138.1">
    <property type="nucleotide sequence ID" value="XM_025716203.1"/>
</dbReference>
<name>A0A395GMS1_9EURO</name>
<dbReference type="Pfam" id="PF01425">
    <property type="entry name" value="Amidase"/>
    <property type="match status" value="1"/>
</dbReference>
<dbReference type="STRING" id="1448316.A0A395GMS1"/>
<dbReference type="VEuPathDB" id="FungiDB:BO80DRAFT_365537"/>
<evidence type="ECO:0000256" key="1">
    <source>
        <dbReference type="ARBA" id="ARBA00001311"/>
    </source>
</evidence>
<evidence type="ECO:0000313" key="8">
    <source>
        <dbReference type="EMBL" id="RAK96810.1"/>
    </source>
</evidence>
<dbReference type="PANTHER" id="PTHR46072:SF5">
    <property type="entry name" value="GENERAL AMIDASE-C"/>
    <property type="match status" value="1"/>
</dbReference>
<dbReference type="PANTHER" id="PTHR46072">
    <property type="entry name" value="AMIDASE-RELATED-RELATED"/>
    <property type="match status" value="1"/>
</dbReference>
<dbReference type="EC" id="3.5.1.4" evidence="3"/>
<dbReference type="Proteomes" id="UP000249402">
    <property type="component" value="Unassembled WGS sequence"/>
</dbReference>
<feature type="active site" description="Acyl-ester intermediate" evidence="5">
    <location>
        <position position="238"/>
    </location>
</feature>
<evidence type="ECO:0000259" key="7">
    <source>
        <dbReference type="Pfam" id="PF01425"/>
    </source>
</evidence>
<evidence type="ECO:0000256" key="6">
    <source>
        <dbReference type="PIRSR" id="PIRSR001221-2"/>
    </source>
</evidence>
<feature type="binding site" evidence="6">
    <location>
        <position position="214"/>
    </location>
    <ligand>
        <name>substrate</name>
    </ligand>
</feature>
<dbReference type="OrthoDB" id="6428749at2759"/>
<keyword evidence="9" id="KW-1185">Reference proteome</keyword>
<dbReference type="PROSITE" id="PS00571">
    <property type="entry name" value="AMIDASES"/>
    <property type="match status" value="1"/>
</dbReference>
<feature type="active site" description="Charge relay system" evidence="5">
    <location>
        <position position="138"/>
    </location>
</feature>
<comment type="catalytic activity">
    <reaction evidence="1">
        <text>a monocarboxylic acid amide + H2O = a monocarboxylate + NH4(+)</text>
        <dbReference type="Rhea" id="RHEA:12020"/>
        <dbReference type="ChEBI" id="CHEBI:15377"/>
        <dbReference type="ChEBI" id="CHEBI:28938"/>
        <dbReference type="ChEBI" id="CHEBI:35757"/>
        <dbReference type="ChEBI" id="CHEBI:83628"/>
        <dbReference type="EC" id="3.5.1.4"/>
    </reaction>
</comment>
<proteinExistence type="inferred from homology"/>